<dbReference type="eggNOG" id="ENOG502S4CU">
    <property type="taxonomic scope" value="Eukaryota"/>
</dbReference>
<keyword evidence="6" id="KW-1185">Reference proteome</keyword>
<evidence type="ECO:0000256" key="1">
    <source>
        <dbReference type="ARBA" id="ARBA00022737"/>
    </source>
</evidence>
<dbReference type="PROSITE" id="PS50088">
    <property type="entry name" value="ANK_REPEAT"/>
    <property type="match status" value="2"/>
</dbReference>
<dbReference type="InParanoid" id="G4T9N2"/>
<accession>G4T9N2</accession>
<dbReference type="STRING" id="1109443.G4T9N2"/>
<dbReference type="PANTHER" id="PTHR24171">
    <property type="entry name" value="ANKYRIN REPEAT DOMAIN-CONTAINING PROTEIN 39-RELATED"/>
    <property type="match status" value="1"/>
</dbReference>
<evidence type="ECO:0000256" key="4">
    <source>
        <dbReference type="SAM" id="MobiDB-lite"/>
    </source>
</evidence>
<dbReference type="PROSITE" id="PS50297">
    <property type="entry name" value="ANK_REP_REGION"/>
    <property type="match status" value="2"/>
</dbReference>
<dbReference type="GO" id="GO:0004842">
    <property type="term" value="F:ubiquitin-protein transferase activity"/>
    <property type="evidence" value="ECO:0007669"/>
    <property type="project" value="TreeGrafter"/>
</dbReference>
<feature type="region of interest" description="Disordered" evidence="4">
    <location>
        <begin position="142"/>
        <end position="162"/>
    </location>
</feature>
<protein>
    <submittedName>
        <fullName evidence="5">Uncharacterized protein</fullName>
    </submittedName>
</protein>
<dbReference type="Proteomes" id="UP000007148">
    <property type="component" value="Unassembled WGS sequence"/>
</dbReference>
<dbReference type="OMA" id="HICAMYG"/>
<feature type="compositionally biased region" description="Acidic residues" evidence="4">
    <location>
        <begin position="145"/>
        <end position="162"/>
    </location>
</feature>
<gene>
    <name evidence="5" type="ORF">PIIN_01900</name>
</gene>
<dbReference type="InterPro" id="IPR036770">
    <property type="entry name" value="Ankyrin_rpt-contain_sf"/>
</dbReference>
<dbReference type="FunCoup" id="G4T9N2">
    <property type="interactions" value="17"/>
</dbReference>
<dbReference type="SUPFAM" id="SSF48403">
    <property type="entry name" value="Ankyrin repeat"/>
    <property type="match status" value="1"/>
</dbReference>
<keyword evidence="1" id="KW-0677">Repeat</keyword>
<dbReference type="Gene3D" id="1.25.40.20">
    <property type="entry name" value="Ankyrin repeat-containing domain"/>
    <property type="match status" value="1"/>
</dbReference>
<feature type="repeat" description="ANK" evidence="3">
    <location>
        <begin position="42"/>
        <end position="75"/>
    </location>
</feature>
<evidence type="ECO:0000313" key="6">
    <source>
        <dbReference type="Proteomes" id="UP000007148"/>
    </source>
</evidence>
<sequence>MASEQGASCNERLLAAAKADDVDMLNEVFEEGDYDINFQDGLGNTALHYAAQYGSVDALDELLTVEGCDVDLQNRIMKQTPLHLACKNSDLDTRHYMVRSLLEAGADTSIKDKHGQRAYDLIPAADNDCRGFIREAEAQAAQLDDVADDDDDDVHSDDVASD</sequence>
<dbReference type="PANTHER" id="PTHR24171:SF8">
    <property type="entry name" value="BRCA1-ASSOCIATED RING DOMAIN PROTEIN 1"/>
    <property type="match status" value="1"/>
</dbReference>
<organism evidence="5 6">
    <name type="scientific">Serendipita indica (strain DSM 11827)</name>
    <name type="common">Root endophyte fungus</name>
    <name type="synonym">Piriformospora indica</name>
    <dbReference type="NCBI Taxonomy" id="1109443"/>
    <lineage>
        <taxon>Eukaryota</taxon>
        <taxon>Fungi</taxon>
        <taxon>Dikarya</taxon>
        <taxon>Basidiomycota</taxon>
        <taxon>Agaricomycotina</taxon>
        <taxon>Agaricomycetes</taxon>
        <taxon>Sebacinales</taxon>
        <taxon>Serendipitaceae</taxon>
        <taxon>Serendipita</taxon>
    </lineage>
</organism>
<dbReference type="Pfam" id="PF12796">
    <property type="entry name" value="Ank_2"/>
    <property type="match status" value="1"/>
</dbReference>
<dbReference type="OrthoDB" id="9995210at2759"/>
<dbReference type="PRINTS" id="PR01415">
    <property type="entry name" value="ANKYRIN"/>
</dbReference>
<proteinExistence type="predicted"/>
<dbReference type="SMART" id="SM00248">
    <property type="entry name" value="ANK"/>
    <property type="match status" value="3"/>
</dbReference>
<keyword evidence="2 3" id="KW-0040">ANK repeat</keyword>
<feature type="repeat" description="ANK" evidence="3">
    <location>
        <begin position="77"/>
        <end position="113"/>
    </location>
</feature>
<evidence type="ECO:0000313" key="5">
    <source>
        <dbReference type="EMBL" id="CCA68033.1"/>
    </source>
</evidence>
<dbReference type="AlphaFoldDB" id="G4T9N2"/>
<reference evidence="5 6" key="1">
    <citation type="journal article" date="2011" name="PLoS Pathog.">
        <title>Endophytic Life Strategies Decoded by Genome and Transcriptome Analyses of the Mutualistic Root Symbiont Piriformospora indica.</title>
        <authorList>
            <person name="Zuccaro A."/>
            <person name="Lahrmann U."/>
            <person name="Guldener U."/>
            <person name="Langen G."/>
            <person name="Pfiffi S."/>
            <person name="Biedenkopf D."/>
            <person name="Wong P."/>
            <person name="Samans B."/>
            <person name="Grimm C."/>
            <person name="Basiewicz M."/>
            <person name="Murat C."/>
            <person name="Martin F."/>
            <person name="Kogel K.H."/>
        </authorList>
    </citation>
    <scope>NUCLEOTIDE SEQUENCE [LARGE SCALE GENOMIC DNA]</scope>
    <source>
        <strain evidence="5 6">DSM 11827</strain>
    </source>
</reference>
<dbReference type="InterPro" id="IPR002110">
    <property type="entry name" value="Ankyrin_rpt"/>
</dbReference>
<comment type="caution">
    <text evidence="5">The sequence shown here is derived from an EMBL/GenBank/DDBJ whole genome shotgun (WGS) entry which is preliminary data.</text>
</comment>
<evidence type="ECO:0000256" key="2">
    <source>
        <dbReference type="ARBA" id="ARBA00023043"/>
    </source>
</evidence>
<name>G4T9N2_SERID</name>
<evidence type="ECO:0000256" key="3">
    <source>
        <dbReference type="PROSITE-ProRule" id="PRU00023"/>
    </source>
</evidence>
<dbReference type="GO" id="GO:0085020">
    <property type="term" value="P:protein K6-linked ubiquitination"/>
    <property type="evidence" value="ECO:0007669"/>
    <property type="project" value="TreeGrafter"/>
</dbReference>
<dbReference type="EMBL" id="CAFZ01000024">
    <property type="protein sequence ID" value="CCA68033.1"/>
    <property type="molecule type" value="Genomic_DNA"/>
</dbReference>
<dbReference type="HOGENOM" id="CLU_097653_1_0_1"/>